<dbReference type="AlphaFoldDB" id="A0A9D4W7L0"/>
<dbReference type="Proteomes" id="UP001058974">
    <property type="component" value="Chromosome 6"/>
</dbReference>
<gene>
    <name evidence="1" type="ORF">KIW84_062693</name>
</gene>
<dbReference type="InterPro" id="IPR052035">
    <property type="entry name" value="ZnF_BED_domain_contain"/>
</dbReference>
<name>A0A9D4W7L0_PEA</name>
<dbReference type="PANTHER" id="PTHR46481:SF2">
    <property type="entry name" value="BED-TYPE DOMAIN-CONTAINING PROTEIN"/>
    <property type="match status" value="1"/>
</dbReference>
<dbReference type="PANTHER" id="PTHR46481">
    <property type="entry name" value="ZINC FINGER BED DOMAIN-CONTAINING PROTEIN 4"/>
    <property type="match status" value="1"/>
</dbReference>
<sequence length="123" mass="13935">MPSPMGESAVDCENISSLPVVSFTIGGRTFDLAPEELQNAWTMGLNNVLSVTVDNAVSNDRGIENLKRRLRSRQIEYKGSVQFDCETRWNSTYDMLKAALQLEMAFVHLGIIDTRYFQELELE</sequence>
<evidence type="ECO:0000313" key="1">
    <source>
        <dbReference type="EMBL" id="KAI5396582.1"/>
    </source>
</evidence>
<proteinExistence type="predicted"/>
<accession>A0A9D4W7L0</accession>
<dbReference type="Gramene" id="Psat06G0269300-T1">
    <property type="protein sequence ID" value="KAI5396582.1"/>
    <property type="gene ID" value="KIW84_062693"/>
</dbReference>
<evidence type="ECO:0000313" key="2">
    <source>
        <dbReference type="Proteomes" id="UP001058974"/>
    </source>
</evidence>
<dbReference type="EMBL" id="JAMSHJ010000006">
    <property type="protein sequence ID" value="KAI5396582.1"/>
    <property type="molecule type" value="Genomic_DNA"/>
</dbReference>
<reference evidence="1 2" key="1">
    <citation type="journal article" date="2022" name="Nat. Genet.">
        <title>Improved pea reference genome and pan-genome highlight genomic features and evolutionary characteristics.</title>
        <authorList>
            <person name="Yang T."/>
            <person name="Liu R."/>
            <person name="Luo Y."/>
            <person name="Hu S."/>
            <person name="Wang D."/>
            <person name="Wang C."/>
            <person name="Pandey M.K."/>
            <person name="Ge S."/>
            <person name="Xu Q."/>
            <person name="Li N."/>
            <person name="Li G."/>
            <person name="Huang Y."/>
            <person name="Saxena R.K."/>
            <person name="Ji Y."/>
            <person name="Li M."/>
            <person name="Yan X."/>
            <person name="He Y."/>
            <person name="Liu Y."/>
            <person name="Wang X."/>
            <person name="Xiang C."/>
            <person name="Varshney R.K."/>
            <person name="Ding H."/>
            <person name="Gao S."/>
            <person name="Zong X."/>
        </authorList>
    </citation>
    <scope>NUCLEOTIDE SEQUENCE [LARGE SCALE GENOMIC DNA]</scope>
    <source>
        <strain evidence="1 2">cv. Zhongwan 6</strain>
    </source>
</reference>
<dbReference type="Gene3D" id="2.40.70.10">
    <property type="entry name" value="Acid Proteases"/>
    <property type="match status" value="1"/>
</dbReference>
<protein>
    <submittedName>
        <fullName evidence="1">Uncharacterized protein</fullName>
    </submittedName>
</protein>
<keyword evidence="2" id="KW-1185">Reference proteome</keyword>
<dbReference type="InterPro" id="IPR021109">
    <property type="entry name" value="Peptidase_aspartic_dom_sf"/>
</dbReference>
<organism evidence="1 2">
    <name type="scientific">Pisum sativum</name>
    <name type="common">Garden pea</name>
    <name type="synonym">Lathyrus oleraceus</name>
    <dbReference type="NCBI Taxonomy" id="3888"/>
    <lineage>
        <taxon>Eukaryota</taxon>
        <taxon>Viridiplantae</taxon>
        <taxon>Streptophyta</taxon>
        <taxon>Embryophyta</taxon>
        <taxon>Tracheophyta</taxon>
        <taxon>Spermatophyta</taxon>
        <taxon>Magnoliopsida</taxon>
        <taxon>eudicotyledons</taxon>
        <taxon>Gunneridae</taxon>
        <taxon>Pentapetalae</taxon>
        <taxon>rosids</taxon>
        <taxon>fabids</taxon>
        <taxon>Fabales</taxon>
        <taxon>Fabaceae</taxon>
        <taxon>Papilionoideae</taxon>
        <taxon>50 kb inversion clade</taxon>
        <taxon>NPAAA clade</taxon>
        <taxon>Hologalegina</taxon>
        <taxon>IRL clade</taxon>
        <taxon>Fabeae</taxon>
        <taxon>Lathyrus</taxon>
    </lineage>
</organism>
<comment type="caution">
    <text evidence="1">The sequence shown here is derived from an EMBL/GenBank/DDBJ whole genome shotgun (WGS) entry which is preliminary data.</text>
</comment>